<dbReference type="AlphaFoldDB" id="A0AAD0W8I9"/>
<dbReference type="Proteomes" id="UP000259465">
    <property type="component" value="Chromosome"/>
</dbReference>
<name>A0AAD0W8I9_9NEIS</name>
<dbReference type="EMBL" id="CP031968">
    <property type="protein sequence ID" value="AXT46391.1"/>
    <property type="molecule type" value="Genomic_DNA"/>
</dbReference>
<evidence type="ECO:0000313" key="2">
    <source>
        <dbReference type="Proteomes" id="UP000259465"/>
    </source>
</evidence>
<sequence length="63" mass="7121">MTKSIELMEAENEALRICATKYLQWLNLIKPDKTLKEDMHDPDMVGAELAATLDRLSQKGNST</sequence>
<dbReference type="KEGG" id="crz:D1345_09415"/>
<accession>A0AAD0W8I9</accession>
<protein>
    <submittedName>
        <fullName evidence="1">Uncharacterized protein</fullName>
    </submittedName>
</protein>
<proteinExistence type="predicted"/>
<dbReference type="RefSeq" id="WP_118267398.1">
    <property type="nucleotide sequence ID" value="NZ_CP031968.1"/>
</dbReference>
<organism evidence="1 2">
    <name type="scientific">Chromobacterium rhizoryzae</name>
    <dbReference type="NCBI Taxonomy" id="1778675"/>
    <lineage>
        <taxon>Bacteria</taxon>
        <taxon>Pseudomonadati</taxon>
        <taxon>Pseudomonadota</taxon>
        <taxon>Betaproteobacteria</taxon>
        <taxon>Neisseriales</taxon>
        <taxon>Chromobacteriaceae</taxon>
        <taxon>Chromobacterium</taxon>
    </lineage>
</organism>
<evidence type="ECO:0000313" key="1">
    <source>
        <dbReference type="EMBL" id="AXT46391.1"/>
    </source>
</evidence>
<reference evidence="1 2" key="1">
    <citation type="submission" date="2018-08" db="EMBL/GenBank/DDBJ databases">
        <title>Complete genome sequence of JP2-74.</title>
        <authorList>
            <person name="Wu L."/>
        </authorList>
    </citation>
    <scope>NUCLEOTIDE SEQUENCE [LARGE SCALE GENOMIC DNA]</scope>
    <source>
        <strain evidence="1 2">JP2-74</strain>
    </source>
</reference>
<gene>
    <name evidence="1" type="ORF">D1345_09415</name>
</gene>
<keyword evidence="2" id="KW-1185">Reference proteome</keyword>